<keyword evidence="2" id="KW-0732">Signal</keyword>
<accession>A0ABX4BUM1</accession>
<organism evidence="3 4">
    <name type="scientific">Flavobacterium frigidimaris</name>
    <dbReference type="NCBI Taxonomy" id="262320"/>
    <lineage>
        <taxon>Bacteria</taxon>
        <taxon>Pseudomonadati</taxon>
        <taxon>Bacteroidota</taxon>
        <taxon>Flavobacteriia</taxon>
        <taxon>Flavobacteriales</taxon>
        <taxon>Flavobacteriaceae</taxon>
        <taxon>Flavobacterium</taxon>
    </lineage>
</organism>
<dbReference type="Proteomes" id="UP000198382">
    <property type="component" value="Unassembled WGS sequence"/>
</dbReference>
<sequence>MKTMKKLVFALVLFMSVFFAHAQVSINVNIGTPPSWGPEGNDDSRYYYLPDIDTYYDITQRQYIYDNNGKWIRDKRLPSQYRNYDLYGGYKVVLNDYNGNTPYTYHKKHRENYPKGYHGKPQKNRGNKPEKNKSDHKHGNENQKNSKGNSGKDHKHDDHH</sequence>
<comment type="caution">
    <text evidence="3">The sequence shown here is derived from an EMBL/GenBank/DDBJ whole genome shotgun (WGS) entry which is preliminary data.</text>
</comment>
<gene>
    <name evidence="3" type="ORF">B0A65_05065</name>
</gene>
<dbReference type="EMBL" id="MUGV01000010">
    <property type="protein sequence ID" value="OXA80946.1"/>
    <property type="molecule type" value="Genomic_DNA"/>
</dbReference>
<feature type="compositionally biased region" description="Basic residues" evidence="1">
    <location>
        <begin position="117"/>
        <end position="126"/>
    </location>
</feature>
<feature type="signal peptide" evidence="2">
    <location>
        <begin position="1"/>
        <end position="22"/>
    </location>
</feature>
<evidence type="ECO:0000256" key="1">
    <source>
        <dbReference type="SAM" id="MobiDB-lite"/>
    </source>
</evidence>
<reference evidence="3 4" key="1">
    <citation type="submission" date="2016-11" db="EMBL/GenBank/DDBJ databases">
        <title>Whole genomes of Flavobacteriaceae.</title>
        <authorList>
            <person name="Stine C."/>
            <person name="Li C."/>
            <person name="Tadesse D."/>
        </authorList>
    </citation>
    <scope>NUCLEOTIDE SEQUENCE [LARGE SCALE GENOMIC DNA]</scope>
    <source>
        <strain evidence="3 4">DSM 15937</strain>
    </source>
</reference>
<feature type="region of interest" description="Disordered" evidence="1">
    <location>
        <begin position="103"/>
        <end position="160"/>
    </location>
</feature>
<evidence type="ECO:0000313" key="3">
    <source>
        <dbReference type="EMBL" id="OXA80946.1"/>
    </source>
</evidence>
<feature type="compositionally biased region" description="Basic and acidic residues" evidence="1">
    <location>
        <begin position="127"/>
        <end position="141"/>
    </location>
</feature>
<evidence type="ECO:0000256" key="2">
    <source>
        <dbReference type="SAM" id="SignalP"/>
    </source>
</evidence>
<name>A0ABX4BUM1_FLAFR</name>
<feature type="compositionally biased region" description="Basic and acidic residues" evidence="1">
    <location>
        <begin position="150"/>
        <end position="160"/>
    </location>
</feature>
<evidence type="ECO:0000313" key="4">
    <source>
        <dbReference type="Proteomes" id="UP000198382"/>
    </source>
</evidence>
<keyword evidence="4" id="KW-1185">Reference proteome</keyword>
<proteinExistence type="predicted"/>
<protein>
    <submittedName>
        <fullName evidence="3">Uncharacterized protein</fullName>
    </submittedName>
</protein>
<feature type="chain" id="PRO_5046326032" evidence="2">
    <location>
        <begin position="23"/>
        <end position="160"/>
    </location>
</feature>